<name>A0AAD5VV74_9AGAR</name>
<gene>
    <name evidence="2" type="ORF">NP233_g4341</name>
</gene>
<dbReference type="EMBL" id="JANIEX010000233">
    <property type="protein sequence ID" value="KAJ3570524.1"/>
    <property type="molecule type" value="Genomic_DNA"/>
</dbReference>
<dbReference type="InterPro" id="IPR013103">
    <property type="entry name" value="RVT_2"/>
</dbReference>
<reference evidence="2" key="1">
    <citation type="submission" date="2022-07" db="EMBL/GenBank/DDBJ databases">
        <title>Genome Sequence of Leucocoprinus birnbaumii.</title>
        <authorList>
            <person name="Buettner E."/>
        </authorList>
    </citation>
    <scope>NUCLEOTIDE SEQUENCE</scope>
    <source>
        <strain evidence="2">VT141</strain>
    </source>
</reference>
<sequence length="174" mass="19730">MAAMPQDVTEDFYKIAMAVAVEESLAPAINPASPNDPKSIEEALGRPDGDKWKAAIEEELNSLRDHGVYVLVPRSSIPNSRKVMSSKWVLVSKQDELGIITRWKARLVTRGFKQVFSLDFTDTTSPTTRLESLWILLHLAAINDWDIHQLDIKTTYLYSILPEEEIQYMEQPKG</sequence>
<accession>A0AAD5VV74</accession>
<dbReference type="Proteomes" id="UP001213000">
    <property type="component" value="Unassembled WGS sequence"/>
</dbReference>
<proteinExistence type="predicted"/>
<evidence type="ECO:0000313" key="3">
    <source>
        <dbReference type="Proteomes" id="UP001213000"/>
    </source>
</evidence>
<evidence type="ECO:0000259" key="1">
    <source>
        <dbReference type="Pfam" id="PF07727"/>
    </source>
</evidence>
<dbReference type="Pfam" id="PF07727">
    <property type="entry name" value="RVT_2"/>
    <property type="match status" value="1"/>
</dbReference>
<feature type="domain" description="Reverse transcriptase Ty1/copia-type" evidence="1">
    <location>
        <begin position="76"/>
        <end position="174"/>
    </location>
</feature>
<keyword evidence="3" id="KW-1185">Reference proteome</keyword>
<comment type="caution">
    <text evidence="2">The sequence shown here is derived from an EMBL/GenBank/DDBJ whole genome shotgun (WGS) entry which is preliminary data.</text>
</comment>
<evidence type="ECO:0000313" key="2">
    <source>
        <dbReference type="EMBL" id="KAJ3570524.1"/>
    </source>
</evidence>
<dbReference type="AlphaFoldDB" id="A0AAD5VV74"/>
<organism evidence="2 3">
    <name type="scientific">Leucocoprinus birnbaumii</name>
    <dbReference type="NCBI Taxonomy" id="56174"/>
    <lineage>
        <taxon>Eukaryota</taxon>
        <taxon>Fungi</taxon>
        <taxon>Dikarya</taxon>
        <taxon>Basidiomycota</taxon>
        <taxon>Agaricomycotina</taxon>
        <taxon>Agaricomycetes</taxon>
        <taxon>Agaricomycetidae</taxon>
        <taxon>Agaricales</taxon>
        <taxon>Agaricineae</taxon>
        <taxon>Agaricaceae</taxon>
        <taxon>Leucocoprinus</taxon>
    </lineage>
</organism>
<protein>
    <recommendedName>
        <fullName evidence="1">Reverse transcriptase Ty1/copia-type domain-containing protein</fullName>
    </recommendedName>
</protein>